<name>A0ABW1RSN1_9LACO</name>
<dbReference type="PANTHER" id="PTHR37316">
    <property type="entry name" value="TEICHOIC ACID GLYCEROL-PHOSPHATE PRIMASE"/>
    <property type="match status" value="1"/>
</dbReference>
<dbReference type="InterPro" id="IPR007554">
    <property type="entry name" value="Glycerophosphate_synth"/>
</dbReference>
<comment type="subcellular location">
    <subcellularLocation>
        <location evidence="1">Cell membrane</location>
        <topology evidence="1">Peripheral membrane protein</topology>
    </subcellularLocation>
</comment>
<keyword evidence="6" id="KW-0472">Membrane</keyword>
<evidence type="ECO:0000256" key="2">
    <source>
        <dbReference type="ARBA" id="ARBA00010488"/>
    </source>
</evidence>
<comment type="similarity">
    <text evidence="2">Belongs to the CDP-glycerol glycerophosphotransferase family.</text>
</comment>
<evidence type="ECO:0000256" key="6">
    <source>
        <dbReference type="ARBA" id="ARBA00023136"/>
    </source>
</evidence>
<evidence type="ECO:0000256" key="1">
    <source>
        <dbReference type="ARBA" id="ARBA00004202"/>
    </source>
</evidence>
<dbReference type="Proteomes" id="UP001596158">
    <property type="component" value="Unassembled WGS sequence"/>
</dbReference>
<dbReference type="Gene3D" id="3.40.50.12580">
    <property type="match status" value="1"/>
</dbReference>
<dbReference type="Gene3D" id="3.40.50.11820">
    <property type="match status" value="1"/>
</dbReference>
<evidence type="ECO:0000256" key="4">
    <source>
        <dbReference type="ARBA" id="ARBA00022679"/>
    </source>
</evidence>
<evidence type="ECO:0000256" key="3">
    <source>
        <dbReference type="ARBA" id="ARBA00022475"/>
    </source>
</evidence>
<evidence type="ECO:0000313" key="7">
    <source>
        <dbReference type="EMBL" id="MFC6178465.1"/>
    </source>
</evidence>
<dbReference type="Pfam" id="PF04464">
    <property type="entry name" value="Glyphos_transf"/>
    <property type="match status" value="1"/>
</dbReference>
<gene>
    <name evidence="7" type="ORF">ACFQGR_03515</name>
</gene>
<dbReference type="InterPro" id="IPR043148">
    <property type="entry name" value="TagF_C"/>
</dbReference>
<reference evidence="8" key="1">
    <citation type="journal article" date="2019" name="Int. J. Syst. Evol. Microbiol.">
        <title>The Global Catalogue of Microorganisms (GCM) 10K type strain sequencing project: providing services to taxonomists for standard genome sequencing and annotation.</title>
        <authorList>
            <consortium name="The Broad Institute Genomics Platform"/>
            <consortium name="The Broad Institute Genome Sequencing Center for Infectious Disease"/>
            <person name="Wu L."/>
            <person name="Ma J."/>
        </authorList>
    </citation>
    <scope>NUCLEOTIDE SEQUENCE [LARGE SCALE GENOMIC DNA]</scope>
    <source>
        <strain evidence="8">CCM 8924</strain>
    </source>
</reference>
<keyword evidence="4" id="KW-0808">Transferase</keyword>
<dbReference type="RefSeq" id="WP_137600865.1">
    <property type="nucleotide sequence ID" value="NZ_BJDT01000009.1"/>
</dbReference>
<dbReference type="PANTHER" id="PTHR37316:SF3">
    <property type="entry name" value="TEICHOIC ACID GLYCEROL-PHOSPHATE TRANSFERASE"/>
    <property type="match status" value="1"/>
</dbReference>
<dbReference type="InterPro" id="IPR043149">
    <property type="entry name" value="TagF_N"/>
</dbReference>
<accession>A0ABW1RSN1</accession>
<dbReference type="SUPFAM" id="SSF53756">
    <property type="entry name" value="UDP-Glycosyltransferase/glycogen phosphorylase"/>
    <property type="match status" value="1"/>
</dbReference>
<dbReference type="InterPro" id="IPR051612">
    <property type="entry name" value="Teichoic_Acid_Biosynth"/>
</dbReference>
<dbReference type="EMBL" id="JBHSSG010000009">
    <property type="protein sequence ID" value="MFC6178465.1"/>
    <property type="molecule type" value="Genomic_DNA"/>
</dbReference>
<protein>
    <submittedName>
        <fullName evidence="7">CDP-glycerol glycerophosphotransferase family protein</fullName>
    </submittedName>
</protein>
<comment type="caution">
    <text evidence="7">The sequence shown here is derived from an EMBL/GenBank/DDBJ whole genome shotgun (WGS) entry which is preliminary data.</text>
</comment>
<evidence type="ECO:0000313" key="8">
    <source>
        <dbReference type="Proteomes" id="UP001596158"/>
    </source>
</evidence>
<keyword evidence="5" id="KW-0777">Teichoic acid biosynthesis</keyword>
<keyword evidence="8" id="KW-1185">Reference proteome</keyword>
<evidence type="ECO:0000256" key="5">
    <source>
        <dbReference type="ARBA" id="ARBA00022944"/>
    </source>
</evidence>
<organism evidence="7 8">
    <name type="scientific">Weissella sagaensis</name>
    <dbReference type="NCBI Taxonomy" id="2559928"/>
    <lineage>
        <taxon>Bacteria</taxon>
        <taxon>Bacillati</taxon>
        <taxon>Bacillota</taxon>
        <taxon>Bacilli</taxon>
        <taxon>Lactobacillales</taxon>
        <taxon>Lactobacillaceae</taxon>
        <taxon>Weissella</taxon>
    </lineage>
</organism>
<keyword evidence="3" id="KW-1003">Cell membrane</keyword>
<proteinExistence type="inferred from homology"/>
<sequence length="1016" mass="120329">MKINQFNYTPNGNFDFVDSDGKDVTGEVTLHFITGEKLNNFHHKFIKIPKELWGFREVYLTDSNGERVLFDEQLMQIYFTNNTKEKIEYVLFKKNIMCFGIFENNRVKEKLQTLDKKLSFEKEFLCVKLSNELEMPYFFEIRTKTKKNVVDFQKKDNYTYLLDLTSIDVDEIESIFLNDYKFQKQNYYCIYSNEEINDYIEYESPCLNTNGQIETFLNEPIIGQIGNNHFSIDQDFLLNDSFIEKYRSQKDQSFDIFSFINNKIVQLNYNLTLSIEKYPSCYIFKDTLIIRGFRRFTGDVTKIVSTAKGLPVNLKDVSDKCLKFIFPRNISTVQIIKSTNKLRGPFSEIESNVSDNIVNISFDDIFDDLGRVNGTKYMHLFANISFEGEKISKFYRLTLSNDSEINNQVLFDSKMSLEGGIGKYHQYIQVFKNEHSELLFLKGPLHNLVKATFGFSAQALDIVRQKDTYKITFQIKTSISNDYEVQFVRLINRNVLSPKENDFIIKTVSKENGLLIFESVIDLKHEYVPFYWDVFIVVGNDKLSLPVQLDKLSKNIKNLIDVDVFEKEIRTLQNTILYPYVTAGGSLAFTFRNVESYENTANFQKEIKANKIYNMFKKHFDRKNIWIVFEKNSFGAHDNAFHFFKYMYENEKHTNTYYVIRKDSPEYKNLSNMQDKVLDYMSLKYFIYMFAARVFISSDTKFHAYNLQRRDSLLAKSMMTKKNVFLQHGMNGIKKVPVFHKKRGLLDLIIAPSDFERENINIKKWGYDDSEVVSTGYARWDSYTDKTSELPYHQIFMMPTWRKSMEGMTKEQFINTEFYREYQSFLKSPELKKVLTENNTRLAFFLHPYFKNYVELFDIDESFTDKYGYLDVDMGEEIMKSSMMVSDYSSVVWDMLYLEKPVIFYQFDQEDYLKSEGAYLNYEKDLFGDVVFNSKQVVDTIIKYVESGFVEETQYAQLRTKYMNFHDHHNSERIYRAILSKKKLLGIENRWTLSRRIARKLWKIKKKLFHYGSASK</sequence>